<name>A0A6J4VE75_9BACT</name>
<dbReference type="AlphaFoldDB" id="A0A6J4VE75"/>
<feature type="compositionally biased region" description="Polar residues" evidence="1">
    <location>
        <begin position="56"/>
        <end position="79"/>
    </location>
</feature>
<feature type="compositionally biased region" description="Low complexity" evidence="1">
    <location>
        <begin position="95"/>
        <end position="120"/>
    </location>
</feature>
<reference evidence="2" key="1">
    <citation type="submission" date="2020-02" db="EMBL/GenBank/DDBJ databases">
        <authorList>
            <person name="Meier V. D."/>
        </authorList>
    </citation>
    <scope>NUCLEOTIDE SEQUENCE</scope>
    <source>
        <strain evidence="2">AVDCRST_MAG87</strain>
    </source>
</reference>
<accession>A0A6J4VE75</accession>
<gene>
    <name evidence="2" type="ORF">AVDCRST_MAG87-2459</name>
</gene>
<feature type="region of interest" description="Disordered" evidence="1">
    <location>
        <begin position="48"/>
        <end position="137"/>
    </location>
</feature>
<dbReference type="EMBL" id="CADCWJ010000542">
    <property type="protein sequence ID" value="CAA9571499.1"/>
    <property type="molecule type" value="Genomic_DNA"/>
</dbReference>
<organism evidence="2">
    <name type="scientific">uncultured Thermomicrobiales bacterium</name>
    <dbReference type="NCBI Taxonomy" id="1645740"/>
    <lineage>
        <taxon>Bacteria</taxon>
        <taxon>Pseudomonadati</taxon>
        <taxon>Thermomicrobiota</taxon>
        <taxon>Thermomicrobia</taxon>
        <taxon>Thermomicrobiales</taxon>
        <taxon>environmental samples</taxon>
    </lineage>
</organism>
<sequence length="137" mass="14458">MSIPETPRSGMNSVTGPVAALSLRPMIRPSAAFSSVVVRIRVTEALWRKSLRSRNRSGTDSTGPKLTMSSAPSETTWGSPSAPATWRRSGPEGSTPPTRVSASSVVVVSSTPVMTPPRTSDSIVSPPIPVAWKTRTS</sequence>
<evidence type="ECO:0000313" key="2">
    <source>
        <dbReference type="EMBL" id="CAA9571499.1"/>
    </source>
</evidence>
<evidence type="ECO:0000256" key="1">
    <source>
        <dbReference type="SAM" id="MobiDB-lite"/>
    </source>
</evidence>
<proteinExistence type="predicted"/>
<protein>
    <submittedName>
        <fullName evidence="2">Uncharacterized protein</fullName>
    </submittedName>
</protein>